<evidence type="ECO:0000256" key="6">
    <source>
        <dbReference type="ARBA" id="ARBA00023002"/>
    </source>
</evidence>
<evidence type="ECO:0000256" key="9">
    <source>
        <dbReference type="RuleBase" id="RU363051"/>
    </source>
</evidence>
<dbReference type="InterPro" id="IPR044831">
    <property type="entry name" value="Ccp1-like"/>
</dbReference>
<keyword evidence="9" id="KW-0106">Calcium</keyword>
<evidence type="ECO:0000256" key="7">
    <source>
        <dbReference type="ARBA" id="ARBA00023004"/>
    </source>
</evidence>
<evidence type="ECO:0000256" key="8">
    <source>
        <dbReference type="ARBA" id="ARBA00023180"/>
    </source>
</evidence>
<keyword evidence="12" id="KW-1185">Reference proteome</keyword>
<dbReference type="GO" id="GO:0020037">
    <property type="term" value="F:heme binding"/>
    <property type="evidence" value="ECO:0007669"/>
    <property type="project" value="UniProtKB-UniRule"/>
</dbReference>
<accession>A0AAD7G674</accession>
<dbReference type="InterPro" id="IPR010255">
    <property type="entry name" value="Haem_peroxidase_sf"/>
</dbReference>
<comment type="similarity">
    <text evidence="1 9">Belongs to the peroxidase family. Ligninase subfamily.</text>
</comment>
<evidence type="ECO:0000256" key="5">
    <source>
        <dbReference type="ARBA" id="ARBA00022723"/>
    </source>
</evidence>
<dbReference type="Pfam" id="PF00141">
    <property type="entry name" value="peroxidase"/>
    <property type="match status" value="1"/>
</dbReference>
<dbReference type="EC" id="1.11.1.-" evidence="9"/>
<keyword evidence="4" id="KW-0349">Heme</keyword>
<dbReference type="InterPro" id="IPR001621">
    <property type="entry name" value="Ligninase"/>
</dbReference>
<dbReference type="GO" id="GO:0034599">
    <property type="term" value="P:cellular response to oxidative stress"/>
    <property type="evidence" value="ECO:0007669"/>
    <property type="project" value="InterPro"/>
</dbReference>
<dbReference type="PROSITE" id="PS50873">
    <property type="entry name" value="PEROXIDASE_4"/>
    <property type="match status" value="1"/>
</dbReference>
<evidence type="ECO:0000313" key="12">
    <source>
        <dbReference type="Proteomes" id="UP001221757"/>
    </source>
</evidence>
<proteinExistence type="inferred from homology"/>
<feature type="domain" description="Plant heme peroxidase family profile" evidence="10">
    <location>
        <begin position="1"/>
        <end position="102"/>
    </location>
</feature>
<name>A0AAD7G674_MYCRO</name>
<keyword evidence="5 9" id="KW-0479">Metal-binding</keyword>
<reference evidence="11" key="1">
    <citation type="submission" date="2023-03" db="EMBL/GenBank/DDBJ databases">
        <title>Massive genome expansion in bonnet fungi (Mycena s.s.) driven by repeated elements and novel gene families across ecological guilds.</title>
        <authorList>
            <consortium name="Lawrence Berkeley National Laboratory"/>
            <person name="Harder C.B."/>
            <person name="Miyauchi S."/>
            <person name="Viragh M."/>
            <person name="Kuo A."/>
            <person name="Thoen E."/>
            <person name="Andreopoulos B."/>
            <person name="Lu D."/>
            <person name="Skrede I."/>
            <person name="Drula E."/>
            <person name="Henrissat B."/>
            <person name="Morin E."/>
            <person name="Kohler A."/>
            <person name="Barry K."/>
            <person name="LaButti K."/>
            <person name="Morin E."/>
            <person name="Salamov A."/>
            <person name="Lipzen A."/>
            <person name="Mereny Z."/>
            <person name="Hegedus B."/>
            <person name="Baldrian P."/>
            <person name="Stursova M."/>
            <person name="Weitz H."/>
            <person name="Taylor A."/>
            <person name="Grigoriev I.V."/>
            <person name="Nagy L.G."/>
            <person name="Martin F."/>
            <person name="Kauserud H."/>
        </authorList>
    </citation>
    <scope>NUCLEOTIDE SEQUENCE</scope>
    <source>
        <strain evidence="11">CBHHK067</strain>
    </source>
</reference>
<gene>
    <name evidence="11" type="ORF">B0H17DRAFT_1209291</name>
</gene>
<evidence type="ECO:0000313" key="11">
    <source>
        <dbReference type="EMBL" id="KAJ7670421.1"/>
    </source>
</evidence>
<keyword evidence="7" id="KW-0408">Iron</keyword>
<evidence type="ECO:0000256" key="4">
    <source>
        <dbReference type="ARBA" id="ARBA00022617"/>
    </source>
</evidence>
<evidence type="ECO:0000256" key="1">
    <source>
        <dbReference type="ARBA" id="ARBA00006089"/>
    </source>
</evidence>
<dbReference type="InterPro" id="IPR002016">
    <property type="entry name" value="Haem_peroxidase"/>
</dbReference>
<dbReference type="GO" id="GO:0004601">
    <property type="term" value="F:peroxidase activity"/>
    <property type="evidence" value="ECO:0007669"/>
    <property type="project" value="UniProtKB-KW"/>
</dbReference>
<dbReference type="AlphaFoldDB" id="A0AAD7G674"/>
<comment type="cofactor">
    <cofactor evidence="9">
        <name>Ca(2+)</name>
        <dbReference type="ChEBI" id="CHEBI:29108"/>
    </cofactor>
    <text evidence="9">Binds 2 calcium ions per subunit.</text>
</comment>
<dbReference type="GO" id="GO:0046872">
    <property type="term" value="F:metal ion binding"/>
    <property type="evidence" value="ECO:0007669"/>
    <property type="project" value="UniProtKB-UniRule"/>
</dbReference>
<evidence type="ECO:0000259" key="10">
    <source>
        <dbReference type="PROSITE" id="PS50873"/>
    </source>
</evidence>
<evidence type="ECO:0000256" key="3">
    <source>
        <dbReference type="ARBA" id="ARBA00022559"/>
    </source>
</evidence>
<evidence type="ECO:0000256" key="2">
    <source>
        <dbReference type="ARBA" id="ARBA00022525"/>
    </source>
</evidence>
<keyword evidence="3 9" id="KW-0575">Peroxidase</keyword>
<protein>
    <recommendedName>
        <fullName evidence="9">Peroxidase</fullName>
        <ecNumber evidence="9">1.11.1.-</ecNumber>
    </recommendedName>
</protein>
<dbReference type="PANTHER" id="PTHR31356:SF66">
    <property type="entry name" value="CATALASE-PEROXIDASE"/>
    <property type="match status" value="1"/>
</dbReference>
<keyword evidence="2" id="KW-0964">Secreted</keyword>
<dbReference type="SUPFAM" id="SSF48113">
    <property type="entry name" value="Heme-dependent peroxidases"/>
    <property type="match status" value="1"/>
</dbReference>
<comment type="caution">
    <text evidence="11">The sequence shown here is derived from an EMBL/GenBank/DDBJ whole genome shotgun (WGS) entry which is preliminary data.</text>
</comment>
<dbReference type="GO" id="GO:0042744">
    <property type="term" value="P:hydrogen peroxide catabolic process"/>
    <property type="evidence" value="ECO:0007669"/>
    <property type="project" value="TreeGrafter"/>
</dbReference>
<dbReference type="EMBL" id="JARKIE010000180">
    <property type="protein sequence ID" value="KAJ7670421.1"/>
    <property type="molecule type" value="Genomic_DNA"/>
</dbReference>
<dbReference type="PRINTS" id="PR00462">
    <property type="entry name" value="LIGNINASE"/>
</dbReference>
<dbReference type="Gene3D" id="1.10.520.10">
    <property type="match status" value="1"/>
</dbReference>
<organism evidence="11 12">
    <name type="scientific">Mycena rosella</name>
    <name type="common">Pink bonnet</name>
    <name type="synonym">Agaricus rosellus</name>
    <dbReference type="NCBI Taxonomy" id="1033263"/>
    <lineage>
        <taxon>Eukaryota</taxon>
        <taxon>Fungi</taxon>
        <taxon>Dikarya</taxon>
        <taxon>Basidiomycota</taxon>
        <taxon>Agaricomycotina</taxon>
        <taxon>Agaricomycetes</taxon>
        <taxon>Agaricomycetidae</taxon>
        <taxon>Agaricales</taxon>
        <taxon>Marasmiineae</taxon>
        <taxon>Mycenaceae</taxon>
        <taxon>Mycena</taxon>
    </lineage>
</organism>
<dbReference type="Gene3D" id="1.10.420.10">
    <property type="entry name" value="Peroxidase, domain 2"/>
    <property type="match status" value="1"/>
</dbReference>
<sequence>MLANDRQGTPGTYGHLDTCGVDRVQQTAMNTNSAPCPGGPRVKVYIGRPTPANVAPDGLLPSPDDQVPKLIACFADMNITIHDLMALVGTHTPAGSSASVFRLNSNVNLTHDTSTSCELLQFISNQEDWDEDHRTAHEKMSLLGQEVTTLMDCTQFIPASINLANLTVRTSTGFSVDPILLEAAI</sequence>
<dbReference type="GO" id="GO:0000302">
    <property type="term" value="P:response to reactive oxygen species"/>
    <property type="evidence" value="ECO:0007669"/>
    <property type="project" value="TreeGrafter"/>
</dbReference>
<dbReference type="PANTHER" id="PTHR31356">
    <property type="entry name" value="THYLAKOID LUMENAL 29 KDA PROTEIN, CHLOROPLASTIC-RELATED"/>
    <property type="match status" value="1"/>
</dbReference>
<keyword evidence="8" id="KW-0325">Glycoprotein</keyword>
<dbReference type="Proteomes" id="UP001221757">
    <property type="component" value="Unassembled WGS sequence"/>
</dbReference>
<keyword evidence="6 9" id="KW-0560">Oxidoreductase</keyword>